<accession>U7QPI6</accession>
<feature type="chain" id="PRO_5004687775" description="DUF3747 domain-containing protein" evidence="2">
    <location>
        <begin position="23"/>
        <end position="342"/>
    </location>
</feature>
<dbReference type="Pfam" id="PF12565">
    <property type="entry name" value="DUF3747"/>
    <property type="match status" value="1"/>
</dbReference>
<feature type="compositionally biased region" description="Polar residues" evidence="1">
    <location>
        <begin position="253"/>
        <end position="275"/>
    </location>
</feature>
<dbReference type="RefSeq" id="WP_023064846.1">
    <property type="nucleotide sequence ID" value="NZ_AUZM01000006.1"/>
</dbReference>
<reference evidence="3 4" key="1">
    <citation type="journal article" date="2013" name="Front. Microbiol.">
        <title>Comparative genomic analyses of the cyanobacterium, Lyngbya aestuarii BL J, a powerful hydrogen producer.</title>
        <authorList>
            <person name="Kothari A."/>
            <person name="Vaughn M."/>
            <person name="Garcia-Pichel F."/>
        </authorList>
    </citation>
    <scope>NUCLEOTIDE SEQUENCE [LARGE SCALE GENOMIC DNA]</scope>
    <source>
        <strain evidence="3 4">BL J</strain>
    </source>
</reference>
<dbReference type="OrthoDB" id="9759810at2"/>
<organism evidence="3 4">
    <name type="scientific">Lyngbya aestuarii BL J</name>
    <dbReference type="NCBI Taxonomy" id="1348334"/>
    <lineage>
        <taxon>Bacteria</taxon>
        <taxon>Bacillati</taxon>
        <taxon>Cyanobacteriota</taxon>
        <taxon>Cyanophyceae</taxon>
        <taxon>Oscillatoriophycideae</taxon>
        <taxon>Oscillatoriales</taxon>
        <taxon>Microcoleaceae</taxon>
        <taxon>Lyngbya</taxon>
    </lineage>
</organism>
<proteinExistence type="predicted"/>
<feature type="compositionally biased region" description="Polar residues" evidence="1">
    <location>
        <begin position="296"/>
        <end position="311"/>
    </location>
</feature>
<keyword evidence="4" id="KW-1185">Reference proteome</keyword>
<evidence type="ECO:0000256" key="2">
    <source>
        <dbReference type="SAM" id="SignalP"/>
    </source>
</evidence>
<protein>
    <recommendedName>
        <fullName evidence="5">DUF3747 domain-containing protein</fullName>
    </recommendedName>
</protein>
<dbReference type="InterPro" id="IPR022222">
    <property type="entry name" value="DUF3747"/>
</dbReference>
<feature type="signal peptide" evidence="2">
    <location>
        <begin position="1"/>
        <end position="22"/>
    </location>
</feature>
<evidence type="ECO:0000313" key="4">
    <source>
        <dbReference type="Proteomes" id="UP000017127"/>
    </source>
</evidence>
<dbReference type="Proteomes" id="UP000017127">
    <property type="component" value="Unassembled WGS sequence"/>
</dbReference>
<feature type="compositionally biased region" description="Low complexity" evidence="1">
    <location>
        <begin position="318"/>
        <end position="336"/>
    </location>
</feature>
<evidence type="ECO:0000313" key="3">
    <source>
        <dbReference type="EMBL" id="ERT09015.1"/>
    </source>
</evidence>
<dbReference type="PATRIC" id="fig|1348334.3.peg.1011"/>
<evidence type="ECO:0008006" key="5">
    <source>
        <dbReference type="Google" id="ProtNLM"/>
    </source>
</evidence>
<gene>
    <name evidence="3" type="ORF">M595_1036</name>
</gene>
<feature type="compositionally biased region" description="Polar residues" evidence="1">
    <location>
        <begin position="187"/>
        <end position="209"/>
    </location>
</feature>
<dbReference type="AlphaFoldDB" id="U7QPI6"/>
<comment type="caution">
    <text evidence="3">The sequence shown here is derived from an EMBL/GenBank/DDBJ whole genome shotgun (WGS) entry which is preliminary data.</text>
</comment>
<keyword evidence="2" id="KW-0732">Signal</keyword>
<name>U7QPI6_9CYAN</name>
<sequence>MKRVFKRTLAALAMTVLSTVNVASEAIAVEFGQREVEQERFVAMAVPRAYGYSLVIVEQVSNSTPCWSESGSNPIQVDPLLLNFDFTGICGRATDSNGYSVRMGGEDLALSHSLSVRGVGDDILLVATSRENPYDEPIVIGRSYGVSNGFVKIILEPGWRFAKRTYQDKTLGHTYFTHDYSATAYSQSINPTKTENNTESSTDNPTENTSSNRIYNRRSNRNSNRLDNTPENTTDNTPENTTDNSIDNDRFNRTYNRTDNTSENTTSNRRSNRVYNPTENTTENIEKTTYNRRSSRNLNRTDNTAENTANKTPEKTTSNRIYNRRSNSNSNRFFNRYYDRDM</sequence>
<feature type="region of interest" description="Disordered" evidence="1">
    <location>
        <begin position="187"/>
        <end position="342"/>
    </location>
</feature>
<dbReference type="EMBL" id="AUZM01000006">
    <property type="protein sequence ID" value="ERT09015.1"/>
    <property type="molecule type" value="Genomic_DNA"/>
</dbReference>
<evidence type="ECO:0000256" key="1">
    <source>
        <dbReference type="SAM" id="MobiDB-lite"/>
    </source>
</evidence>
<feature type="compositionally biased region" description="Low complexity" evidence="1">
    <location>
        <begin position="221"/>
        <end position="244"/>
    </location>
</feature>